<keyword evidence="2" id="KW-1133">Transmembrane helix</keyword>
<reference evidence="3" key="1">
    <citation type="journal article" date="2014" name="Int. J. Syst. Evol. Microbiol.">
        <title>Complete genome sequence of Corynebacterium casei LMG S-19264T (=DSM 44701T), isolated from a smear-ripened cheese.</title>
        <authorList>
            <consortium name="US DOE Joint Genome Institute (JGI-PGF)"/>
            <person name="Walter F."/>
            <person name="Albersmeier A."/>
            <person name="Kalinowski J."/>
            <person name="Ruckert C."/>
        </authorList>
    </citation>
    <scope>NUCLEOTIDE SEQUENCE</scope>
    <source>
        <strain evidence="3">JCM 4815</strain>
    </source>
</reference>
<keyword evidence="4" id="KW-1185">Reference proteome</keyword>
<proteinExistence type="predicted"/>
<keyword evidence="2" id="KW-0472">Membrane</keyword>
<dbReference type="SUPFAM" id="SSF53850">
    <property type="entry name" value="Periplasmic binding protein-like II"/>
    <property type="match status" value="1"/>
</dbReference>
<feature type="compositionally biased region" description="Gly residues" evidence="1">
    <location>
        <begin position="739"/>
        <end position="764"/>
    </location>
</feature>
<gene>
    <name evidence="3" type="ORF">GCM10010365_07500</name>
</gene>
<feature type="region of interest" description="Disordered" evidence="1">
    <location>
        <begin position="1"/>
        <end position="20"/>
    </location>
</feature>
<feature type="compositionally biased region" description="Low complexity" evidence="1">
    <location>
        <begin position="9"/>
        <end position="20"/>
    </location>
</feature>
<protein>
    <submittedName>
        <fullName evidence="3">Uncharacterized protein</fullName>
    </submittedName>
</protein>
<comment type="caution">
    <text evidence="3">The sequence shown here is derived from an EMBL/GenBank/DDBJ whole genome shotgun (WGS) entry which is preliminary data.</text>
</comment>
<feature type="region of interest" description="Disordered" evidence="1">
    <location>
        <begin position="120"/>
        <end position="145"/>
    </location>
</feature>
<keyword evidence="2" id="KW-0812">Transmembrane</keyword>
<evidence type="ECO:0000256" key="1">
    <source>
        <dbReference type="SAM" id="MobiDB-lite"/>
    </source>
</evidence>
<sequence length="842" mass="87849">MRRPTVRTVRGLRAGAASSGSGRRRVATSVGCLLSALVIALLPLPKGTQEAQAATAPESAVTKSGAKGTYDDFSGLKVTVHQTEGLRGQGVRVTWTGGEPARLKGQNFLQIMQCWGDDPQAGPDREQCEWGADSKAQPGSLRDIATPSLRDPLETEYAPDSSGYAFAPFRPVEGPETTASRDYTYFSPEDTNALPWLPHDGDGGGEVVFEAKSALESPHLGCGARTTSVGEARPCWLVVVPRGEHEPDGGTGNSGALNSSALSQSNWNQRIVFRLGFEPVTDDCDTDKPERGIEGSELATDAVTSWQAALCRTGSHRFTYTQSSELHGREVARTPSDTTGLGLTVNPVEAAEGSAEVVHAPVAVNGLTIGFVWMYDRAGIGETANMAPMGELKLNQRLLAKVLTQSYALSLVSPSDRTPAYLGDNPRTIGQDPEFQKLNAGLPALDSLKSEYQSPLGLAVALDNSDSAQLIWRYILADRDAREFIEGKEDPWGMKINPEYEPGMISESLDYYPKADLTPTTVTCNDATYSMERTGQDVVPYVADMHEAAVKVRRGDIGTAYECAVSYPSATTKLTPLGRPVLTDQRAFGIVDNVSAARYQLSTAALPNADGEYVEPTDASLLEAVAQMHDSDVAGVKAADPGRMKGGAYPLATVVYAAASLGQAEDARQDYAKVIRYAAGEGQTQGTAKGQLPYGYAPLPDPLREQARQAADRLEKGAPDSSGSPGPDAPGQNDDLSGTSGGTTGGLTGGTDGGGVAGGTGTAGTAGDATGPAAGPAGSAPSDPSGTDPARQNVAQSGGLTPGEVLGLVRWVLLGVLIAGGVAGLAGPIMLRLSARRAVSGG</sequence>
<dbReference type="Proteomes" id="UP000622166">
    <property type="component" value="Unassembled WGS sequence"/>
</dbReference>
<feature type="transmembrane region" description="Helical" evidence="2">
    <location>
        <begin position="811"/>
        <end position="831"/>
    </location>
</feature>
<dbReference type="EMBL" id="BMVW01000001">
    <property type="protein sequence ID" value="GGY91569.1"/>
    <property type="molecule type" value="Genomic_DNA"/>
</dbReference>
<accession>A0A918UCE9</accession>
<evidence type="ECO:0000313" key="4">
    <source>
        <dbReference type="Proteomes" id="UP000622166"/>
    </source>
</evidence>
<feature type="region of interest" description="Disordered" evidence="1">
    <location>
        <begin position="708"/>
        <end position="798"/>
    </location>
</feature>
<dbReference type="AlphaFoldDB" id="A0A918UCE9"/>
<feature type="compositionally biased region" description="Basic and acidic residues" evidence="1">
    <location>
        <begin position="708"/>
        <end position="718"/>
    </location>
</feature>
<reference evidence="3" key="2">
    <citation type="submission" date="2020-09" db="EMBL/GenBank/DDBJ databases">
        <authorList>
            <person name="Sun Q."/>
            <person name="Ohkuma M."/>
        </authorList>
    </citation>
    <scope>NUCLEOTIDE SEQUENCE</scope>
    <source>
        <strain evidence="3">JCM 4815</strain>
    </source>
</reference>
<evidence type="ECO:0000256" key="2">
    <source>
        <dbReference type="SAM" id="Phobius"/>
    </source>
</evidence>
<evidence type="ECO:0000313" key="3">
    <source>
        <dbReference type="EMBL" id="GGY91569.1"/>
    </source>
</evidence>
<dbReference type="RefSeq" id="WP_189855199.1">
    <property type="nucleotide sequence ID" value="NZ_BMVW01000001.1"/>
</dbReference>
<feature type="compositionally biased region" description="Low complexity" evidence="1">
    <location>
        <begin position="719"/>
        <end position="738"/>
    </location>
</feature>
<name>A0A918UCE9_9ACTN</name>
<dbReference type="Gene3D" id="3.40.190.10">
    <property type="entry name" value="Periplasmic binding protein-like II"/>
    <property type="match status" value="1"/>
</dbReference>
<feature type="compositionally biased region" description="Low complexity" evidence="1">
    <location>
        <begin position="765"/>
        <end position="787"/>
    </location>
</feature>
<organism evidence="3 4">
    <name type="scientific">Streptomyces poonensis</name>
    <dbReference type="NCBI Taxonomy" id="68255"/>
    <lineage>
        <taxon>Bacteria</taxon>
        <taxon>Bacillati</taxon>
        <taxon>Actinomycetota</taxon>
        <taxon>Actinomycetes</taxon>
        <taxon>Kitasatosporales</taxon>
        <taxon>Streptomycetaceae</taxon>
        <taxon>Streptomyces</taxon>
    </lineage>
</organism>